<dbReference type="InterPro" id="IPR038765">
    <property type="entry name" value="Papain-like_cys_pep_sf"/>
</dbReference>
<dbReference type="RefSeq" id="WP_264851496.1">
    <property type="nucleotide sequence ID" value="NZ_BRXR01000001.1"/>
</dbReference>
<reference evidence="7 8" key="1">
    <citation type="journal article" date="2024" name="Int. J. Syst. Evol. Microbiol.">
        <title>Clostridium omnivorum sp. nov., isolated from anoxic soil under the treatment of reductive soil disinfestation.</title>
        <authorList>
            <person name="Ueki A."/>
            <person name="Tonouchi A."/>
            <person name="Kaku N."/>
            <person name="Honma S."/>
            <person name="Ueki K."/>
        </authorList>
    </citation>
    <scope>NUCLEOTIDE SEQUENCE [LARGE SCALE GENOMIC DNA]</scope>
    <source>
        <strain evidence="7 8">E14</strain>
    </source>
</reference>
<dbReference type="Gene3D" id="3.90.1720.10">
    <property type="entry name" value="endopeptidase domain like (from Nostoc punctiforme)"/>
    <property type="match status" value="1"/>
</dbReference>
<sequence>MKYIKSTAFIFVVSILAISITSKTNSYEVKADAAIKTQQGVVVRSANLTTEKVIVVPKKETEETSKGNSSKKSSLSRGGSMNSSLAKTSGNSSVVGFASNFLGRPYVWGASGPRAFDCSGFTAYVYSNFGVYLDHYTGSQFGAGKSVSRANLSPGDLVFFNTYGSISHVGIYMGDGRFIHAANQRTGVTISNLDEGYYSARYAGARRVK</sequence>
<comment type="similarity">
    <text evidence="1">Belongs to the peptidase C40 family.</text>
</comment>
<comment type="caution">
    <text evidence="7">The sequence shown here is derived from an EMBL/GenBank/DDBJ whole genome shotgun (WGS) entry which is preliminary data.</text>
</comment>
<dbReference type="PANTHER" id="PTHR47053">
    <property type="entry name" value="MUREIN DD-ENDOPEPTIDASE MEPH-RELATED"/>
    <property type="match status" value="1"/>
</dbReference>
<organism evidence="7 8">
    <name type="scientific">Clostridium omnivorum</name>
    <dbReference type="NCBI Taxonomy" id="1604902"/>
    <lineage>
        <taxon>Bacteria</taxon>
        <taxon>Bacillati</taxon>
        <taxon>Bacillota</taxon>
        <taxon>Clostridia</taxon>
        <taxon>Eubacteriales</taxon>
        <taxon>Clostridiaceae</taxon>
        <taxon>Clostridium</taxon>
    </lineage>
</organism>
<evidence type="ECO:0000256" key="2">
    <source>
        <dbReference type="ARBA" id="ARBA00022670"/>
    </source>
</evidence>
<evidence type="ECO:0000256" key="3">
    <source>
        <dbReference type="ARBA" id="ARBA00022801"/>
    </source>
</evidence>
<evidence type="ECO:0000313" key="7">
    <source>
        <dbReference type="EMBL" id="GLC32187.1"/>
    </source>
</evidence>
<feature type="region of interest" description="Disordered" evidence="5">
    <location>
        <begin position="59"/>
        <end position="90"/>
    </location>
</feature>
<keyword evidence="4" id="KW-0788">Thiol protease</keyword>
<proteinExistence type="inferred from homology"/>
<name>A0ABQ5NA97_9CLOT</name>
<dbReference type="InterPro" id="IPR000064">
    <property type="entry name" value="NLP_P60_dom"/>
</dbReference>
<evidence type="ECO:0000256" key="5">
    <source>
        <dbReference type="SAM" id="MobiDB-lite"/>
    </source>
</evidence>
<keyword evidence="8" id="KW-1185">Reference proteome</keyword>
<dbReference type="InterPro" id="IPR051202">
    <property type="entry name" value="Peptidase_C40"/>
</dbReference>
<protein>
    <recommendedName>
        <fullName evidence="6">NlpC/P60 domain-containing protein</fullName>
    </recommendedName>
</protein>
<dbReference type="Proteomes" id="UP001208567">
    <property type="component" value="Unassembled WGS sequence"/>
</dbReference>
<evidence type="ECO:0000256" key="4">
    <source>
        <dbReference type="ARBA" id="ARBA00022807"/>
    </source>
</evidence>
<evidence type="ECO:0000313" key="8">
    <source>
        <dbReference type="Proteomes" id="UP001208567"/>
    </source>
</evidence>
<gene>
    <name evidence="7" type="ORF">bsdE14_35970</name>
</gene>
<accession>A0ABQ5NA97</accession>
<evidence type="ECO:0000259" key="6">
    <source>
        <dbReference type="PROSITE" id="PS51935"/>
    </source>
</evidence>
<keyword evidence="3" id="KW-0378">Hydrolase</keyword>
<dbReference type="EMBL" id="BRXR01000001">
    <property type="protein sequence ID" value="GLC32187.1"/>
    <property type="molecule type" value="Genomic_DNA"/>
</dbReference>
<evidence type="ECO:0000256" key="1">
    <source>
        <dbReference type="ARBA" id="ARBA00007074"/>
    </source>
</evidence>
<keyword evidence="2" id="KW-0645">Protease</keyword>
<feature type="domain" description="NlpC/P60" evidence="6">
    <location>
        <begin position="88"/>
        <end position="209"/>
    </location>
</feature>
<dbReference type="PROSITE" id="PS51935">
    <property type="entry name" value="NLPC_P60"/>
    <property type="match status" value="1"/>
</dbReference>
<dbReference type="SUPFAM" id="SSF54001">
    <property type="entry name" value="Cysteine proteinases"/>
    <property type="match status" value="1"/>
</dbReference>
<feature type="compositionally biased region" description="Low complexity" evidence="5">
    <location>
        <begin position="66"/>
        <end position="85"/>
    </location>
</feature>
<dbReference type="Pfam" id="PF00877">
    <property type="entry name" value="NLPC_P60"/>
    <property type="match status" value="1"/>
</dbReference>
<dbReference type="PANTHER" id="PTHR47053:SF1">
    <property type="entry name" value="MUREIN DD-ENDOPEPTIDASE MEPH-RELATED"/>
    <property type="match status" value="1"/>
</dbReference>